<evidence type="ECO:0000256" key="1">
    <source>
        <dbReference type="SAM" id="MobiDB-lite"/>
    </source>
</evidence>
<feature type="chain" id="PRO_5046474906" description="Secreted protein" evidence="2">
    <location>
        <begin position="39"/>
        <end position="432"/>
    </location>
</feature>
<evidence type="ECO:0000256" key="2">
    <source>
        <dbReference type="SAM" id="SignalP"/>
    </source>
</evidence>
<dbReference type="RefSeq" id="WP_352150507.1">
    <property type="nucleotide sequence ID" value="NZ_JBEOZY010000064.1"/>
</dbReference>
<organism evidence="3 4">
    <name type="scientific">Streptomyces violaceorubidus</name>
    <dbReference type="NCBI Taxonomy" id="284042"/>
    <lineage>
        <taxon>Bacteria</taxon>
        <taxon>Bacillati</taxon>
        <taxon>Actinomycetota</taxon>
        <taxon>Actinomycetes</taxon>
        <taxon>Kitasatosporales</taxon>
        <taxon>Streptomycetaceae</taxon>
        <taxon>Streptomyces</taxon>
    </lineage>
</organism>
<evidence type="ECO:0000313" key="4">
    <source>
        <dbReference type="Proteomes" id="UP001496720"/>
    </source>
</evidence>
<comment type="caution">
    <text evidence="3">The sequence shown here is derived from an EMBL/GenBank/DDBJ whole genome shotgun (WGS) entry which is preliminary data.</text>
</comment>
<name>A0ABV1T5R0_9ACTN</name>
<proteinExistence type="predicted"/>
<dbReference type="EMBL" id="JBEOZY010000064">
    <property type="protein sequence ID" value="MER6169330.1"/>
    <property type="molecule type" value="Genomic_DNA"/>
</dbReference>
<reference evidence="3 4" key="1">
    <citation type="submission" date="2024-06" db="EMBL/GenBank/DDBJ databases">
        <title>The Natural Products Discovery Center: Release of the First 8490 Sequenced Strains for Exploring Actinobacteria Biosynthetic Diversity.</title>
        <authorList>
            <person name="Kalkreuter E."/>
            <person name="Kautsar S.A."/>
            <person name="Yang D."/>
            <person name="Bader C.D."/>
            <person name="Teijaro C.N."/>
            <person name="Fluegel L."/>
            <person name="Davis C.M."/>
            <person name="Simpson J.R."/>
            <person name="Lauterbach L."/>
            <person name="Steele A.D."/>
            <person name="Gui C."/>
            <person name="Meng S."/>
            <person name="Li G."/>
            <person name="Viehrig K."/>
            <person name="Ye F."/>
            <person name="Su P."/>
            <person name="Kiefer A.F."/>
            <person name="Nichols A."/>
            <person name="Cepeda A.J."/>
            <person name="Yan W."/>
            <person name="Fan B."/>
            <person name="Jiang Y."/>
            <person name="Adhikari A."/>
            <person name="Zheng C.-J."/>
            <person name="Schuster L."/>
            <person name="Cowan T.M."/>
            <person name="Smanski M.J."/>
            <person name="Chevrette M.G."/>
            <person name="De Carvalho L.P.S."/>
            <person name="Shen B."/>
        </authorList>
    </citation>
    <scope>NUCLEOTIDE SEQUENCE [LARGE SCALE GENOMIC DNA]</scope>
    <source>
        <strain evidence="3 4">NPDC001615</strain>
    </source>
</reference>
<keyword evidence="4" id="KW-1185">Reference proteome</keyword>
<evidence type="ECO:0000313" key="3">
    <source>
        <dbReference type="EMBL" id="MER6169330.1"/>
    </source>
</evidence>
<evidence type="ECO:0008006" key="5">
    <source>
        <dbReference type="Google" id="ProtNLM"/>
    </source>
</evidence>
<gene>
    <name evidence="3" type="ORF">ABT188_33115</name>
</gene>
<feature type="region of interest" description="Disordered" evidence="1">
    <location>
        <begin position="41"/>
        <end position="60"/>
    </location>
</feature>
<keyword evidence="2" id="KW-0732">Signal</keyword>
<protein>
    <recommendedName>
        <fullName evidence="5">Secreted protein</fullName>
    </recommendedName>
</protein>
<dbReference type="Proteomes" id="UP001496720">
    <property type="component" value="Unassembled WGS sequence"/>
</dbReference>
<feature type="compositionally biased region" description="Low complexity" evidence="1">
    <location>
        <begin position="41"/>
        <end position="55"/>
    </location>
</feature>
<sequence length="432" mass="45970">MLTPSSRHRGPGPRRRPRVTRVLSGTVCLLALAGTTLAAAPAPAAGADTPPAGATWRADLSRTGSDDVNVRYDSGALRVRDGSVSPASLGRDRGYALAVLDPHHVDRPVNRVAVELDATVPDAASVEVDVRGRTADGIWTEWRRAVAGTPAELPRDVVDVQARLTLWNVKGKPTAVVRAVTLTADDAGAAPAEPAPTTRASAFSARVYATREGLVGHTTANGHVIQTNDHFVALPSRRALSPAGSGQYSVQVCGPARCETAPVWDVGPWNTHDDHWNPSAQREQWKDLPQGLPEAQAAYEDGYNGGRDEFGRQVANPAGIDLADGTFYNVGLSDNGWVTVTYLWTEGGGDTTSFPTWGTDVSVRQQATTTSTRVASLPGPTTVRVRCQVHGELVTYDGYSNDAWSYLPDYGGYVSNIFIDVADAWLPGVPTC</sequence>
<accession>A0ABV1T5R0</accession>
<feature type="signal peptide" evidence="2">
    <location>
        <begin position="1"/>
        <end position="38"/>
    </location>
</feature>